<feature type="transmembrane region" description="Helical" evidence="8">
    <location>
        <begin position="280"/>
        <end position="299"/>
    </location>
</feature>
<comment type="subcellular location">
    <subcellularLocation>
        <location evidence="1">Membrane</location>
        <topology evidence="1">Multi-pass membrane protein</topology>
    </subcellularLocation>
</comment>
<comment type="similarity">
    <text evidence="6">Belongs to the SLC35G solute transporter family.</text>
</comment>
<feature type="transmembrane region" description="Helical" evidence="8">
    <location>
        <begin position="372"/>
        <end position="395"/>
    </location>
</feature>
<accession>A0ABM3SQP4</accession>
<dbReference type="PANTHER" id="PTHR22911">
    <property type="entry name" value="ACYL-MALONYL CONDENSING ENZYME-RELATED"/>
    <property type="match status" value="1"/>
</dbReference>
<evidence type="ECO:0000256" key="6">
    <source>
        <dbReference type="ARBA" id="ARBA00038136"/>
    </source>
</evidence>
<gene>
    <name evidence="11" type="primary">SLC35G6</name>
</gene>
<name>A0ABM3SQP4_BALAC</name>
<evidence type="ECO:0000313" key="11">
    <source>
        <dbReference type="RefSeq" id="XP_057392166.1"/>
    </source>
</evidence>
<feature type="transmembrane region" description="Helical" evidence="8">
    <location>
        <begin position="402"/>
        <end position="421"/>
    </location>
</feature>
<protein>
    <submittedName>
        <fullName evidence="11">Solute carrier family 35 member G6</fullName>
    </submittedName>
</protein>
<proteinExistence type="inferred from homology"/>
<dbReference type="InterPro" id="IPR000620">
    <property type="entry name" value="EamA_dom"/>
</dbReference>
<evidence type="ECO:0000256" key="5">
    <source>
        <dbReference type="ARBA" id="ARBA00023136"/>
    </source>
</evidence>
<dbReference type="SUPFAM" id="SSF103481">
    <property type="entry name" value="Multidrug resistance efflux transporter EmrE"/>
    <property type="match status" value="2"/>
</dbReference>
<dbReference type="GeneID" id="114238722"/>
<evidence type="ECO:0000256" key="1">
    <source>
        <dbReference type="ARBA" id="ARBA00004141"/>
    </source>
</evidence>
<evidence type="ECO:0000256" key="8">
    <source>
        <dbReference type="SAM" id="Phobius"/>
    </source>
</evidence>
<dbReference type="RefSeq" id="XP_057392166.1">
    <property type="nucleotide sequence ID" value="XM_057536183.1"/>
</dbReference>
<feature type="region of interest" description="Disordered" evidence="7">
    <location>
        <begin position="1"/>
        <end position="20"/>
    </location>
</feature>
<reference evidence="11" key="1">
    <citation type="submission" date="2025-08" db="UniProtKB">
        <authorList>
            <consortium name="RefSeq"/>
        </authorList>
    </citation>
    <scope>IDENTIFICATION</scope>
</reference>
<keyword evidence="10" id="KW-1185">Reference proteome</keyword>
<feature type="compositionally biased region" description="Low complexity" evidence="7">
    <location>
        <begin position="8"/>
        <end position="20"/>
    </location>
</feature>
<feature type="transmembrane region" description="Helical" evidence="8">
    <location>
        <begin position="160"/>
        <end position="178"/>
    </location>
</feature>
<feature type="transmembrane region" description="Helical" evidence="8">
    <location>
        <begin position="338"/>
        <end position="360"/>
    </location>
</feature>
<feature type="region of interest" description="Disordered" evidence="7">
    <location>
        <begin position="48"/>
        <end position="108"/>
    </location>
</feature>
<keyword evidence="5 8" id="KW-0472">Membrane</keyword>
<evidence type="ECO:0000256" key="3">
    <source>
        <dbReference type="ARBA" id="ARBA00022737"/>
    </source>
</evidence>
<evidence type="ECO:0000313" key="10">
    <source>
        <dbReference type="Proteomes" id="UP001652580"/>
    </source>
</evidence>
<feature type="transmembrane region" description="Helical" evidence="8">
    <location>
        <begin position="311"/>
        <end position="331"/>
    </location>
</feature>
<sequence length="459" mass="47499">MSEALSTASGDRAPSAAAGSDAARLITVAAPGRSGFARLQLWLRLRPRPPQRPAPYPPSAAAAAERRLAQRSRHRHQAPGSGSGRARPTSCARTDPGKGTAPRRAAGRVGTELGSGLAAAAAACCHPYFNLPDFTQPSPPSTPSSLPSHQRCRPSDVTKGLLVALLGGGLSAGFVGPFSRMAYQASHLPSLELLICRCLFHLPIALLLKLRGDPLLGPPDVRGRACLHALLNVLSIGCAYSAVQVVPAGNAATVRKGSSTVCSALLALCLESQRLSGYDWCGLLGSTLGLIIIVGPGLGTLQEGTTGLYTALGYVLAFLGGLALSLGLLVYRSLDFPSCLLTVAFLFGLVGLVGSVPGLFLLQTPVLPNDPLSWSCVGAVGILALVSFVCVSYAVTKAHPALVCAVLHSEVVVALMLQYYVLYETVAPSDIMGAGVVLGSIAIITAQNLSCEREGQVEE</sequence>
<dbReference type="InterPro" id="IPR037185">
    <property type="entry name" value="EmrE-like"/>
</dbReference>
<dbReference type="Pfam" id="PF00892">
    <property type="entry name" value="EamA"/>
    <property type="match status" value="2"/>
</dbReference>
<keyword evidence="4 8" id="KW-1133">Transmembrane helix</keyword>
<evidence type="ECO:0000256" key="7">
    <source>
        <dbReference type="SAM" id="MobiDB-lite"/>
    </source>
</evidence>
<evidence type="ECO:0000256" key="2">
    <source>
        <dbReference type="ARBA" id="ARBA00022692"/>
    </source>
</evidence>
<evidence type="ECO:0000256" key="4">
    <source>
        <dbReference type="ARBA" id="ARBA00022989"/>
    </source>
</evidence>
<dbReference type="PANTHER" id="PTHR22911:SF32">
    <property type="entry name" value="SOLUTE CARRIER FAMILY 35 MEMBER G5-RELATED"/>
    <property type="match status" value="1"/>
</dbReference>
<organism evidence="10 11">
    <name type="scientific">Balaenoptera acutorostrata</name>
    <name type="common">Common minke whale</name>
    <name type="synonym">Balaena rostrata</name>
    <dbReference type="NCBI Taxonomy" id="9767"/>
    <lineage>
        <taxon>Eukaryota</taxon>
        <taxon>Metazoa</taxon>
        <taxon>Chordata</taxon>
        <taxon>Craniata</taxon>
        <taxon>Vertebrata</taxon>
        <taxon>Euteleostomi</taxon>
        <taxon>Mammalia</taxon>
        <taxon>Eutheria</taxon>
        <taxon>Laurasiatheria</taxon>
        <taxon>Artiodactyla</taxon>
        <taxon>Whippomorpha</taxon>
        <taxon>Cetacea</taxon>
        <taxon>Mysticeti</taxon>
        <taxon>Balaenopteridae</taxon>
        <taxon>Balaenoptera</taxon>
    </lineage>
</organism>
<evidence type="ECO:0000259" key="9">
    <source>
        <dbReference type="Pfam" id="PF00892"/>
    </source>
</evidence>
<feature type="compositionally biased region" description="Pro residues" evidence="7">
    <location>
        <begin position="48"/>
        <end position="58"/>
    </location>
</feature>
<feature type="domain" description="EamA" evidence="9">
    <location>
        <begin position="161"/>
        <end position="294"/>
    </location>
</feature>
<dbReference type="Proteomes" id="UP001652580">
    <property type="component" value="Chromosome 20"/>
</dbReference>
<keyword evidence="3" id="KW-0677">Repeat</keyword>
<keyword evidence="2 8" id="KW-0812">Transmembrane</keyword>
<feature type="domain" description="EamA" evidence="9">
    <location>
        <begin position="312"/>
        <end position="445"/>
    </location>
</feature>